<evidence type="ECO:0000313" key="3">
    <source>
        <dbReference type="Proteomes" id="UP000572670"/>
    </source>
</evidence>
<evidence type="ECO:0000313" key="2">
    <source>
        <dbReference type="EMBL" id="MBA9060532.1"/>
    </source>
</evidence>
<feature type="compositionally biased region" description="Low complexity" evidence="1">
    <location>
        <begin position="48"/>
        <end position="57"/>
    </location>
</feature>
<name>A0ABR6D371_9MICC</name>
<sequence length="104" mass="11596">MTATTSPLPKGTRVRVHSGLLTAPLECHVIAILEPLPPKQRAHPNASTTRETTTHEPATPPEPLYALGHIHPRPWPFPPRITRLHHLASRDLLEVLELPPTRSR</sequence>
<gene>
    <name evidence="2" type="ORF">HDA34_002296</name>
</gene>
<proteinExistence type="predicted"/>
<dbReference type="Proteomes" id="UP000572670">
    <property type="component" value="Unassembled WGS sequence"/>
</dbReference>
<reference evidence="2 3" key="1">
    <citation type="submission" date="2020-08" db="EMBL/GenBank/DDBJ databases">
        <title>Sequencing the genomes of 1000 actinobacteria strains.</title>
        <authorList>
            <person name="Klenk H.-P."/>
        </authorList>
    </citation>
    <scope>NUCLEOTIDE SEQUENCE [LARGE SCALE GENOMIC DNA]</scope>
    <source>
        <strain evidence="2 3">DSM 21948</strain>
    </source>
</reference>
<protein>
    <submittedName>
        <fullName evidence="2">Uncharacterized protein</fullName>
    </submittedName>
</protein>
<evidence type="ECO:0000256" key="1">
    <source>
        <dbReference type="SAM" id="MobiDB-lite"/>
    </source>
</evidence>
<feature type="region of interest" description="Disordered" evidence="1">
    <location>
        <begin position="36"/>
        <end position="67"/>
    </location>
</feature>
<accession>A0ABR6D371</accession>
<organism evidence="2 3">
    <name type="scientific">Micrococcus yunnanensis</name>
    <dbReference type="NCBI Taxonomy" id="566027"/>
    <lineage>
        <taxon>Bacteria</taxon>
        <taxon>Bacillati</taxon>
        <taxon>Actinomycetota</taxon>
        <taxon>Actinomycetes</taxon>
        <taxon>Micrococcales</taxon>
        <taxon>Micrococcaceae</taxon>
        <taxon>Micrococcus</taxon>
    </lineage>
</organism>
<dbReference type="EMBL" id="JACJIK010000002">
    <property type="protein sequence ID" value="MBA9060532.1"/>
    <property type="molecule type" value="Genomic_DNA"/>
</dbReference>
<keyword evidence="3" id="KW-1185">Reference proteome</keyword>
<comment type="caution">
    <text evidence="2">The sequence shown here is derived from an EMBL/GenBank/DDBJ whole genome shotgun (WGS) entry which is preliminary data.</text>
</comment>